<comment type="caution">
    <text evidence="2">The sequence shown here is derived from an EMBL/GenBank/DDBJ whole genome shotgun (WGS) entry which is preliminary data.</text>
</comment>
<organism evidence="2 3">
    <name type="scientific">Rubus argutus</name>
    <name type="common">Southern blackberry</name>
    <dbReference type="NCBI Taxonomy" id="59490"/>
    <lineage>
        <taxon>Eukaryota</taxon>
        <taxon>Viridiplantae</taxon>
        <taxon>Streptophyta</taxon>
        <taxon>Embryophyta</taxon>
        <taxon>Tracheophyta</taxon>
        <taxon>Spermatophyta</taxon>
        <taxon>Magnoliopsida</taxon>
        <taxon>eudicotyledons</taxon>
        <taxon>Gunneridae</taxon>
        <taxon>Pentapetalae</taxon>
        <taxon>rosids</taxon>
        <taxon>fabids</taxon>
        <taxon>Rosales</taxon>
        <taxon>Rosaceae</taxon>
        <taxon>Rosoideae</taxon>
        <taxon>Rosoideae incertae sedis</taxon>
        <taxon>Rubus</taxon>
    </lineage>
</organism>
<dbReference type="Proteomes" id="UP001457282">
    <property type="component" value="Unassembled WGS sequence"/>
</dbReference>
<sequence length="168" mass="18960">MCDNGTTSSLVEGADEDLIDLIYSFIKHTFQTSVDVANREAYYALSRILEEHTWFCSSRSTELIDLLLGLKSPGDILSLRSRFASFQTLMIHTLKRVLFISVKLSTVTGDSEEENAKAFLILNEIIVTLKDSRRDNKKSSKEVAPTDANMKHADSSTHRSDLILRLKF</sequence>
<dbReference type="PANTHER" id="PTHR48412:SF1">
    <property type="entry name" value="ARM REPEAT SUPERFAMILY PROTEIN"/>
    <property type="match status" value="1"/>
</dbReference>
<reference evidence="2 3" key="1">
    <citation type="journal article" date="2023" name="G3 (Bethesda)">
        <title>A chromosome-length genome assembly and annotation of blackberry (Rubus argutus, cv. 'Hillquist').</title>
        <authorList>
            <person name="Bruna T."/>
            <person name="Aryal R."/>
            <person name="Dudchenko O."/>
            <person name="Sargent D.J."/>
            <person name="Mead D."/>
            <person name="Buti M."/>
            <person name="Cavallini A."/>
            <person name="Hytonen T."/>
            <person name="Andres J."/>
            <person name="Pham M."/>
            <person name="Weisz D."/>
            <person name="Mascagni F."/>
            <person name="Usai G."/>
            <person name="Natali L."/>
            <person name="Bassil N."/>
            <person name="Fernandez G.E."/>
            <person name="Lomsadze A."/>
            <person name="Armour M."/>
            <person name="Olukolu B."/>
            <person name="Poorten T."/>
            <person name="Britton C."/>
            <person name="Davik J."/>
            <person name="Ashrafi H."/>
            <person name="Aiden E.L."/>
            <person name="Borodovsky M."/>
            <person name="Worthington M."/>
        </authorList>
    </citation>
    <scope>NUCLEOTIDE SEQUENCE [LARGE SCALE GENOMIC DNA]</scope>
    <source>
        <strain evidence="2">PI 553951</strain>
    </source>
</reference>
<dbReference type="AlphaFoldDB" id="A0AAW1VQG6"/>
<evidence type="ECO:0000313" key="2">
    <source>
        <dbReference type="EMBL" id="KAK9906922.1"/>
    </source>
</evidence>
<name>A0AAW1VQG6_RUBAR</name>
<gene>
    <name evidence="2" type="ORF">M0R45_002603</name>
</gene>
<dbReference type="EMBL" id="JBEDUW010000060">
    <property type="protein sequence ID" value="KAK9906922.1"/>
    <property type="molecule type" value="Genomic_DNA"/>
</dbReference>
<feature type="region of interest" description="Disordered" evidence="1">
    <location>
        <begin position="137"/>
        <end position="156"/>
    </location>
</feature>
<proteinExistence type="predicted"/>
<accession>A0AAW1VQG6</accession>
<dbReference type="PANTHER" id="PTHR48412">
    <property type="entry name" value="ARM REPEAT SUPERFAMILY PROTEIN"/>
    <property type="match status" value="1"/>
</dbReference>
<evidence type="ECO:0000313" key="3">
    <source>
        <dbReference type="Proteomes" id="UP001457282"/>
    </source>
</evidence>
<evidence type="ECO:0000256" key="1">
    <source>
        <dbReference type="SAM" id="MobiDB-lite"/>
    </source>
</evidence>
<protein>
    <submittedName>
        <fullName evidence="2">Uncharacterized protein</fullName>
    </submittedName>
</protein>
<keyword evidence="3" id="KW-1185">Reference proteome</keyword>